<sequence length="188" mass="20240">VFHVEHSVPSPLDQRIRNLAAEPSGEPVRAVSHQLHGSITGLASVPTTPVLQAHCPQATVLPPSGPALGFVRRLADHQKPAGQEEGGTTLRRWPRTSEAPGRHQIRFASEWSSANVDRIGHHDLHAIPKAQPANGPSEKGPPPFPPVNQHPTAHCQGGQDQARYPTAGAQIDGQSTGRWPHHARTMQI</sequence>
<dbReference type="EMBL" id="UINC01001977">
    <property type="protein sequence ID" value="SUZ91462.1"/>
    <property type="molecule type" value="Genomic_DNA"/>
</dbReference>
<feature type="region of interest" description="Disordered" evidence="1">
    <location>
        <begin position="127"/>
        <end position="188"/>
    </location>
</feature>
<proteinExistence type="predicted"/>
<feature type="compositionally biased region" description="Pro residues" evidence="1">
    <location>
        <begin position="139"/>
        <end position="148"/>
    </location>
</feature>
<feature type="region of interest" description="Disordered" evidence="1">
    <location>
        <begin position="78"/>
        <end position="102"/>
    </location>
</feature>
<name>A0A381RI19_9ZZZZ</name>
<dbReference type="AlphaFoldDB" id="A0A381RI19"/>
<evidence type="ECO:0000256" key="1">
    <source>
        <dbReference type="SAM" id="MobiDB-lite"/>
    </source>
</evidence>
<feature type="non-terminal residue" evidence="2">
    <location>
        <position position="1"/>
    </location>
</feature>
<protein>
    <submittedName>
        <fullName evidence="2">Uncharacterized protein</fullName>
    </submittedName>
</protein>
<accession>A0A381RI19</accession>
<organism evidence="2">
    <name type="scientific">marine metagenome</name>
    <dbReference type="NCBI Taxonomy" id="408172"/>
    <lineage>
        <taxon>unclassified sequences</taxon>
        <taxon>metagenomes</taxon>
        <taxon>ecological metagenomes</taxon>
    </lineage>
</organism>
<evidence type="ECO:0000313" key="2">
    <source>
        <dbReference type="EMBL" id="SUZ91462.1"/>
    </source>
</evidence>
<gene>
    <name evidence="2" type="ORF">METZ01_LOCUS44316</name>
</gene>
<reference evidence="2" key="1">
    <citation type="submission" date="2018-05" db="EMBL/GenBank/DDBJ databases">
        <authorList>
            <person name="Lanie J.A."/>
            <person name="Ng W.-L."/>
            <person name="Kazmierczak K.M."/>
            <person name="Andrzejewski T.M."/>
            <person name="Davidsen T.M."/>
            <person name="Wayne K.J."/>
            <person name="Tettelin H."/>
            <person name="Glass J.I."/>
            <person name="Rusch D."/>
            <person name="Podicherti R."/>
            <person name="Tsui H.-C.T."/>
            <person name="Winkler M.E."/>
        </authorList>
    </citation>
    <scope>NUCLEOTIDE SEQUENCE</scope>
</reference>
<feature type="compositionally biased region" description="Basic residues" evidence="1">
    <location>
        <begin position="179"/>
        <end position="188"/>
    </location>
</feature>